<evidence type="ECO:0000256" key="6">
    <source>
        <dbReference type="ARBA" id="ARBA00023316"/>
    </source>
</evidence>
<evidence type="ECO:0000256" key="1">
    <source>
        <dbReference type="ARBA" id="ARBA00004752"/>
    </source>
</evidence>
<comment type="pathway">
    <text evidence="1 7">Cell wall biogenesis; peptidoglycan biosynthesis.</text>
</comment>
<name>A0A091B9H4_9GAMM</name>
<evidence type="ECO:0000256" key="5">
    <source>
        <dbReference type="ARBA" id="ARBA00022984"/>
    </source>
</evidence>
<comment type="caution">
    <text evidence="9">The sequence shown here is derived from an EMBL/GenBank/DDBJ whole genome shotgun (WGS) entry which is preliminary data.</text>
</comment>
<proteinExistence type="inferred from homology"/>
<dbReference type="UniPathway" id="UPA00219"/>
<sequence length="254" mass="27898">MKHPWLALAGLGLLGALALLWPVTGRTVLGTVEARVGGGGDRAARAAARVRPGLERDLAASSLRFGAPVFIRIFKAESELEVWVADGARYRLFRRYPVCAWSGALGPKLRQGDGQSPEGFYRVTRGQLNPRSQYHLSFNLGYPNAYDRSHGRTGDFLMVHGSCVSIGCYAMGDDGIEEIYTLVSAALDGGEPAVPVHIFPFRFADRAEAGWRDQPWADFWRNLREGHDAFERSGRPPRIGVAARRYVVTEATAP</sequence>
<feature type="active site" description="Proton donor/acceptor" evidence="7">
    <location>
        <position position="160"/>
    </location>
</feature>
<evidence type="ECO:0000313" key="9">
    <source>
        <dbReference type="EMBL" id="KFN48157.1"/>
    </source>
</evidence>
<dbReference type="PANTHER" id="PTHR36699">
    <property type="entry name" value="LD-TRANSPEPTIDASE"/>
    <property type="match status" value="1"/>
</dbReference>
<reference evidence="9 10" key="1">
    <citation type="submission" date="2013-09" db="EMBL/GenBank/DDBJ databases">
        <title>Genome sequencing of Arenimonas metalli.</title>
        <authorList>
            <person name="Chen F."/>
            <person name="Wang G."/>
        </authorList>
    </citation>
    <scope>NUCLEOTIDE SEQUENCE [LARGE SCALE GENOMIC DNA]</scope>
    <source>
        <strain evidence="9 10">CF5-1</strain>
    </source>
</reference>
<dbReference type="GO" id="GO:0008360">
    <property type="term" value="P:regulation of cell shape"/>
    <property type="evidence" value="ECO:0007669"/>
    <property type="project" value="UniProtKB-UniRule"/>
</dbReference>
<dbReference type="GO" id="GO:0004180">
    <property type="term" value="F:carboxypeptidase activity"/>
    <property type="evidence" value="ECO:0007669"/>
    <property type="project" value="UniProtKB-ARBA"/>
</dbReference>
<evidence type="ECO:0000259" key="8">
    <source>
        <dbReference type="PROSITE" id="PS52029"/>
    </source>
</evidence>
<dbReference type="eggNOG" id="COG3034">
    <property type="taxonomic scope" value="Bacteria"/>
</dbReference>
<keyword evidence="10" id="KW-1185">Reference proteome</keyword>
<dbReference type="PANTHER" id="PTHR36699:SF1">
    <property type="entry name" value="L,D-TRANSPEPTIDASE YAFK-RELATED"/>
    <property type="match status" value="1"/>
</dbReference>
<dbReference type="GO" id="GO:0009252">
    <property type="term" value="P:peptidoglycan biosynthetic process"/>
    <property type="evidence" value="ECO:0007669"/>
    <property type="project" value="UniProtKB-UniPathway"/>
</dbReference>
<evidence type="ECO:0000256" key="2">
    <source>
        <dbReference type="ARBA" id="ARBA00005992"/>
    </source>
</evidence>
<dbReference type="SUPFAM" id="SSF141523">
    <property type="entry name" value="L,D-transpeptidase catalytic domain-like"/>
    <property type="match status" value="1"/>
</dbReference>
<dbReference type="GO" id="GO:0016740">
    <property type="term" value="F:transferase activity"/>
    <property type="evidence" value="ECO:0007669"/>
    <property type="project" value="UniProtKB-KW"/>
</dbReference>
<gene>
    <name evidence="9" type="ORF">N787_06870</name>
</gene>
<dbReference type="CDD" id="cd16913">
    <property type="entry name" value="YkuD_like"/>
    <property type="match status" value="1"/>
</dbReference>
<evidence type="ECO:0000256" key="7">
    <source>
        <dbReference type="PROSITE-ProRule" id="PRU01373"/>
    </source>
</evidence>
<dbReference type="STRING" id="1384056.N787_06870"/>
<feature type="domain" description="L,D-TPase catalytic" evidence="8">
    <location>
        <begin position="69"/>
        <end position="199"/>
    </location>
</feature>
<dbReference type="OrthoDB" id="9809748at2"/>
<dbReference type="GO" id="GO:0071555">
    <property type="term" value="P:cell wall organization"/>
    <property type="evidence" value="ECO:0007669"/>
    <property type="project" value="UniProtKB-UniRule"/>
</dbReference>
<keyword evidence="3" id="KW-0808">Transferase</keyword>
<evidence type="ECO:0000256" key="4">
    <source>
        <dbReference type="ARBA" id="ARBA00022960"/>
    </source>
</evidence>
<accession>A0A091B9H4</accession>
<dbReference type="InterPro" id="IPR005490">
    <property type="entry name" value="LD_TPept_cat_dom"/>
</dbReference>
<keyword evidence="4 7" id="KW-0133">Cell shape</keyword>
<evidence type="ECO:0000256" key="3">
    <source>
        <dbReference type="ARBA" id="ARBA00022679"/>
    </source>
</evidence>
<dbReference type="RefSeq" id="WP_052575017.1">
    <property type="nucleotide sequence ID" value="NZ_AVCK01000003.1"/>
</dbReference>
<dbReference type="EMBL" id="AVCK01000003">
    <property type="protein sequence ID" value="KFN48157.1"/>
    <property type="molecule type" value="Genomic_DNA"/>
</dbReference>
<dbReference type="Pfam" id="PF03734">
    <property type="entry name" value="YkuD"/>
    <property type="match status" value="1"/>
</dbReference>
<feature type="active site" description="Nucleophile" evidence="7">
    <location>
        <position position="168"/>
    </location>
</feature>
<comment type="similarity">
    <text evidence="2">Belongs to the YkuD family.</text>
</comment>
<protein>
    <recommendedName>
        <fullName evidence="8">L,D-TPase catalytic domain-containing protein</fullName>
    </recommendedName>
</protein>
<organism evidence="9 10">
    <name type="scientific">Arenimonas metalli CF5-1</name>
    <dbReference type="NCBI Taxonomy" id="1384056"/>
    <lineage>
        <taxon>Bacteria</taxon>
        <taxon>Pseudomonadati</taxon>
        <taxon>Pseudomonadota</taxon>
        <taxon>Gammaproteobacteria</taxon>
        <taxon>Lysobacterales</taxon>
        <taxon>Lysobacteraceae</taxon>
        <taxon>Arenimonas</taxon>
    </lineage>
</organism>
<dbReference type="AlphaFoldDB" id="A0A091B9H4"/>
<dbReference type="PATRIC" id="fig|1384056.3.peg.249"/>
<dbReference type="InterPro" id="IPR038063">
    <property type="entry name" value="Transpep_catalytic_dom"/>
</dbReference>
<dbReference type="Proteomes" id="UP000029393">
    <property type="component" value="Unassembled WGS sequence"/>
</dbReference>
<evidence type="ECO:0000313" key="10">
    <source>
        <dbReference type="Proteomes" id="UP000029393"/>
    </source>
</evidence>
<keyword evidence="6 7" id="KW-0961">Cell wall biogenesis/degradation</keyword>
<dbReference type="PROSITE" id="PS52029">
    <property type="entry name" value="LD_TPASE"/>
    <property type="match status" value="1"/>
</dbReference>
<keyword evidence="5 7" id="KW-0573">Peptidoglycan synthesis</keyword>